<keyword evidence="1" id="KW-0812">Transmembrane</keyword>
<evidence type="ECO:0000313" key="2">
    <source>
        <dbReference type="EMBL" id="KAG5382748.1"/>
    </source>
</evidence>
<keyword evidence="1" id="KW-0472">Membrane</keyword>
<reference evidence="2 3" key="1">
    <citation type="submission" date="2021-03" db="EMBL/GenBank/DDBJ databases">
        <authorList>
            <person name="King G.J."/>
            <person name="Bancroft I."/>
            <person name="Baten A."/>
            <person name="Bloomfield J."/>
            <person name="Borpatragohain P."/>
            <person name="He Z."/>
            <person name="Irish N."/>
            <person name="Irwin J."/>
            <person name="Liu K."/>
            <person name="Mauleon R.P."/>
            <person name="Moore J."/>
            <person name="Morris R."/>
            <person name="Ostergaard L."/>
            <person name="Wang B."/>
            <person name="Wells R."/>
        </authorList>
    </citation>
    <scope>NUCLEOTIDE SEQUENCE [LARGE SCALE GENOMIC DNA]</scope>
    <source>
        <strain evidence="2">R-o-18</strain>
        <tissue evidence="2">Leaf</tissue>
    </source>
</reference>
<organism evidence="2 3">
    <name type="scientific">Brassica rapa subsp. trilocularis</name>
    <dbReference type="NCBI Taxonomy" id="1813537"/>
    <lineage>
        <taxon>Eukaryota</taxon>
        <taxon>Viridiplantae</taxon>
        <taxon>Streptophyta</taxon>
        <taxon>Embryophyta</taxon>
        <taxon>Tracheophyta</taxon>
        <taxon>Spermatophyta</taxon>
        <taxon>Magnoliopsida</taxon>
        <taxon>eudicotyledons</taxon>
        <taxon>Gunneridae</taxon>
        <taxon>Pentapetalae</taxon>
        <taxon>rosids</taxon>
        <taxon>malvids</taxon>
        <taxon>Brassicales</taxon>
        <taxon>Brassicaceae</taxon>
        <taxon>Brassiceae</taxon>
        <taxon>Brassica</taxon>
    </lineage>
</organism>
<proteinExistence type="predicted"/>
<dbReference type="EMBL" id="JADBGQ010000008">
    <property type="protein sequence ID" value="KAG5382748.1"/>
    <property type="molecule type" value="Genomic_DNA"/>
</dbReference>
<sequence>MLPSPLIALHFKRMYGFAASLAAGLLLMFLVMINFTYPVPYHELNWNDPVANLTVFLMGPEQQINMMFVSTLPLSMSDASFLHSFCALLVTSFSPSLSYNVYYPKLDLTLVKSARSATLLFPQIFLSLKLHHFLSHVDPQQDFDSDCDPMQDLCTYVPFRIQQLLDLHDGNNGRYSLSYIPFTRRMVSEIMICHCDNEL</sequence>
<keyword evidence="3" id="KW-1185">Reference proteome</keyword>
<keyword evidence="1" id="KW-1133">Transmembrane helix</keyword>
<accession>A0ABQ7L845</accession>
<evidence type="ECO:0000313" key="3">
    <source>
        <dbReference type="Proteomes" id="UP000823674"/>
    </source>
</evidence>
<comment type="caution">
    <text evidence="2">The sequence shown here is derived from an EMBL/GenBank/DDBJ whole genome shotgun (WGS) entry which is preliminary data.</text>
</comment>
<gene>
    <name evidence="2" type="primary">A09g502530.1_BraROA</name>
    <name evidence="2" type="ORF">IGI04_034218</name>
</gene>
<evidence type="ECO:0000256" key="1">
    <source>
        <dbReference type="SAM" id="Phobius"/>
    </source>
</evidence>
<protein>
    <submittedName>
        <fullName evidence="2">Uncharacterized protein</fullName>
    </submittedName>
</protein>
<name>A0ABQ7L845_BRACM</name>
<dbReference type="Proteomes" id="UP000823674">
    <property type="component" value="Chromosome A09"/>
</dbReference>
<feature type="transmembrane region" description="Helical" evidence="1">
    <location>
        <begin position="15"/>
        <end position="37"/>
    </location>
</feature>